<keyword evidence="6" id="KW-0539">Nucleus</keyword>
<keyword evidence="10" id="KW-1185">Reference proteome</keyword>
<feature type="domain" description="Exonuclease" evidence="8">
    <location>
        <begin position="465"/>
        <end position="626"/>
    </location>
</feature>
<gene>
    <name evidence="9" type="ORF">BN9_084200</name>
</gene>
<dbReference type="SMART" id="SM00479">
    <property type="entry name" value="EXOIII"/>
    <property type="match status" value="1"/>
</dbReference>
<organism evidence="9 10">
    <name type="scientific">Albugo candida</name>
    <dbReference type="NCBI Taxonomy" id="65357"/>
    <lineage>
        <taxon>Eukaryota</taxon>
        <taxon>Sar</taxon>
        <taxon>Stramenopiles</taxon>
        <taxon>Oomycota</taxon>
        <taxon>Peronosporomycetes</taxon>
        <taxon>Albuginales</taxon>
        <taxon>Albuginaceae</taxon>
        <taxon>Albugo</taxon>
    </lineage>
</organism>
<dbReference type="CDD" id="cd06145">
    <property type="entry name" value="REX1_like"/>
    <property type="match status" value="1"/>
</dbReference>
<evidence type="ECO:0000313" key="9">
    <source>
        <dbReference type="EMBL" id="CCI47413.1"/>
    </source>
</evidence>
<dbReference type="InterPro" id="IPR034922">
    <property type="entry name" value="REX1-like_exo"/>
</dbReference>
<dbReference type="InterPro" id="IPR012337">
    <property type="entry name" value="RNaseH-like_sf"/>
</dbReference>
<keyword evidence="5" id="KW-0269">Exonuclease</keyword>
<feature type="compositionally biased region" description="Polar residues" evidence="7">
    <location>
        <begin position="30"/>
        <end position="46"/>
    </location>
</feature>
<dbReference type="GO" id="GO:0010629">
    <property type="term" value="P:negative regulation of gene expression"/>
    <property type="evidence" value="ECO:0007669"/>
    <property type="project" value="UniProtKB-ARBA"/>
</dbReference>
<evidence type="ECO:0000256" key="1">
    <source>
        <dbReference type="ARBA" id="ARBA00004123"/>
    </source>
</evidence>
<dbReference type="InParanoid" id="A0A024GKZ8"/>
<dbReference type="Pfam" id="PF00929">
    <property type="entry name" value="RNase_T"/>
    <property type="match status" value="1"/>
</dbReference>
<evidence type="ECO:0000259" key="8">
    <source>
        <dbReference type="SMART" id="SM00479"/>
    </source>
</evidence>
<feature type="region of interest" description="Disordered" evidence="7">
    <location>
        <begin position="813"/>
        <end position="832"/>
    </location>
</feature>
<protein>
    <recommendedName>
        <fullName evidence="8">Exonuclease domain-containing protein</fullName>
    </recommendedName>
</protein>
<evidence type="ECO:0000256" key="6">
    <source>
        <dbReference type="ARBA" id="ARBA00023242"/>
    </source>
</evidence>
<keyword evidence="3" id="KW-0540">Nuclease</keyword>
<feature type="region of interest" description="Disordered" evidence="7">
    <location>
        <begin position="387"/>
        <end position="406"/>
    </location>
</feature>
<feature type="compositionally biased region" description="Basic residues" evidence="7">
    <location>
        <begin position="48"/>
        <end position="63"/>
    </location>
</feature>
<feature type="compositionally biased region" description="Acidic residues" evidence="7">
    <location>
        <begin position="1"/>
        <end position="13"/>
    </location>
</feature>
<dbReference type="InterPro" id="IPR047021">
    <property type="entry name" value="REXO1/3/4-like"/>
</dbReference>
<dbReference type="GO" id="GO:0004527">
    <property type="term" value="F:exonuclease activity"/>
    <property type="evidence" value="ECO:0007669"/>
    <property type="project" value="UniProtKB-KW"/>
</dbReference>
<evidence type="ECO:0000256" key="2">
    <source>
        <dbReference type="ARBA" id="ARBA00006357"/>
    </source>
</evidence>
<feature type="region of interest" description="Disordered" evidence="7">
    <location>
        <begin position="1"/>
        <end position="69"/>
    </location>
</feature>
<sequence>MDTEDYEDGEILEENQAPESHSPTVKEELSVSSSLPPTISRDSAINKTPHRQQIARRNWHPKAPHTQPFNDAAMMHSRKRPHPVHKNTENHVKEAVKLPLDDAYCQEMILRCPRQVISSRVLLDFAYWMQWGSVRNRIRRLLIHEIQEMVLSALQESDATSALSPCLASPCNPWFSRPKKVCIILLSNLHPAILQKHLASLKYFGQSTSLPCNFVKSAHLQHGENVLPEMLFKYPKPSVDTAKLSSDELFHGHELTFLIQHSFGWNDELILQPAGTFFQRNQPQGGRWELDGDLLHLKWRSQIPKMKVGDEAEKELVAKPEGDSFILDVLVCEDATMHYFSTDAVTDQTYARTVPHHLQVKRRRQGSTDAPRSIRLSLVKAVKSDCSNGHIESSHSSRKESLKDEMPNESKQFHYYVLSSAELEQHGFPIDIEAEQEALKVSSGGSTRDRFVQTQPRAESSSCGDVYALDCEMCETDLGMELTRVTVVNVDGVVVYDELVRPQSTIINYHTEHSGITGEMLESIKTTVADVQAHFLTELFASDTILVGHSLTSDLRALRLVHLCVADTAILFPHVRGFPFKTSLKYLAKTYLHRDIQTQTELGHDSAEDAVTAMELLKLKIDNGPYFGVPDLSQSVAYDSLVGKLCKAHKRGSFFHLELPRVDTDGLPRNAEDMKPWQSYSNGQLRKKLHSPFRMAEAELANGNTRHSIVQARKCQSFIELQGSLTTATINDTSDLSWVEIEAPSGPKSINDFISSHEQWMEAQRSMYSMIDENLEKLMDSHKGTDTLFMVIPQSDPAILRYLKGLRTQSRWKDGNLGGANPASNSQNGWTDDYQDALEDAQSGMVDSCVFLRQV</sequence>
<dbReference type="AlphaFoldDB" id="A0A024GKZ8"/>
<dbReference type="EMBL" id="CAIX01000169">
    <property type="protein sequence ID" value="CCI47413.1"/>
    <property type="molecule type" value="Genomic_DNA"/>
</dbReference>
<dbReference type="GO" id="GO:0003676">
    <property type="term" value="F:nucleic acid binding"/>
    <property type="evidence" value="ECO:0007669"/>
    <property type="project" value="InterPro"/>
</dbReference>
<dbReference type="FunFam" id="3.30.420.10:FF:000031">
    <property type="entry name" value="RNA exonuclease 1"/>
    <property type="match status" value="1"/>
</dbReference>
<evidence type="ECO:0000256" key="3">
    <source>
        <dbReference type="ARBA" id="ARBA00022722"/>
    </source>
</evidence>
<keyword evidence="4" id="KW-0378">Hydrolase</keyword>
<feature type="compositionally biased region" description="Basic and acidic residues" evidence="7">
    <location>
        <begin position="392"/>
        <end position="406"/>
    </location>
</feature>
<accession>A0A024GKZ8</accession>
<dbReference type="STRING" id="65357.A0A024GKZ8"/>
<evidence type="ECO:0000256" key="7">
    <source>
        <dbReference type="SAM" id="MobiDB-lite"/>
    </source>
</evidence>
<evidence type="ECO:0000256" key="5">
    <source>
        <dbReference type="ARBA" id="ARBA00022839"/>
    </source>
</evidence>
<comment type="similarity">
    <text evidence="2">Belongs to the REXO1/REXO3 family.</text>
</comment>
<dbReference type="OrthoDB" id="206335at2759"/>
<dbReference type="PANTHER" id="PTHR12801:SF115">
    <property type="entry name" value="FI18136P1-RELATED"/>
    <property type="match status" value="1"/>
</dbReference>
<reference evidence="9 10" key="1">
    <citation type="submission" date="2012-05" db="EMBL/GenBank/DDBJ databases">
        <title>Recombination and specialization in a pathogen metapopulation.</title>
        <authorList>
            <person name="Gardiner A."/>
            <person name="Kemen E."/>
            <person name="Schultz-Larsen T."/>
            <person name="MacLean D."/>
            <person name="Van Oosterhout C."/>
            <person name="Jones J.D.G."/>
        </authorList>
    </citation>
    <scope>NUCLEOTIDE SEQUENCE [LARGE SCALE GENOMIC DNA]</scope>
    <source>
        <strain evidence="9 10">Ac Nc2</strain>
    </source>
</reference>
<dbReference type="SUPFAM" id="SSF53098">
    <property type="entry name" value="Ribonuclease H-like"/>
    <property type="match status" value="1"/>
</dbReference>
<evidence type="ECO:0000313" key="10">
    <source>
        <dbReference type="Proteomes" id="UP000053237"/>
    </source>
</evidence>
<name>A0A024GKZ8_9STRA</name>
<dbReference type="GO" id="GO:0005634">
    <property type="term" value="C:nucleus"/>
    <property type="evidence" value="ECO:0007669"/>
    <property type="project" value="UniProtKB-SubCell"/>
</dbReference>
<proteinExistence type="inferred from homology"/>
<evidence type="ECO:0000256" key="4">
    <source>
        <dbReference type="ARBA" id="ARBA00022801"/>
    </source>
</evidence>
<dbReference type="Proteomes" id="UP000053237">
    <property type="component" value="Unassembled WGS sequence"/>
</dbReference>
<dbReference type="InterPro" id="IPR013520">
    <property type="entry name" value="Ribonucl_H"/>
</dbReference>
<dbReference type="Gene3D" id="3.30.420.10">
    <property type="entry name" value="Ribonuclease H-like superfamily/Ribonuclease H"/>
    <property type="match status" value="1"/>
</dbReference>
<dbReference type="InterPro" id="IPR036397">
    <property type="entry name" value="RNaseH_sf"/>
</dbReference>
<comment type="caution">
    <text evidence="9">The sequence shown here is derived from an EMBL/GenBank/DDBJ whole genome shotgun (WGS) entry which is preliminary data.</text>
</comment>
<dbReference type="PANTHER" id="PTHR12801">
    <property type="entry name" value="RNA EXONUCLEASE REXO1 / RECO3 FAMILY MEMBER-RELATED"/>
    <property type="match status" value="1"/>
</dbReference>
<comment type="subcellular location">
    <subcellularLocation>
        <location evidence="1">Nucleus</location>
    </subcellularLocation>
</comment>